<keyword evidence="2" id="KW-1133">Transmembrane helix</keyword>
<dbReference type="Proteomes" id="UP000199149">
    <property type="component" value="Unassembled WGS sequence"/>
</dbReference>
<keyword evidence="4" id="KW-1185">Reference proteome</keyword>
<name>A0A1I5BDG0_9FLAO</name>
<reference evidence="4" key="1">
    <citation type="submission" date="2016-10" db="EMBL/GenBank/DDBJ databases">
        <authorList>
            <person name="Varghese N."/>
            <person name="Submissions S."/>
        </authorList>
    </citation>
    <scope>NUCLEOTIDE SEQUENCE [LARGE SCALE GENOMIC DNA]</scope>
    <source>
        <strain evidence="4">XJ109</strain>
    </source>
</reference>
<gene>
    <name evidence="3" type="ORF">SAMN05421738_1294</name>
</gene>
<feature type="transmembrane region" description="Helical" evidence="2">
    <location>
        <begin position="81"/>
        <end position="100"/>
    </location>
</feature>
<dbReference type="EMBL" id="FOUZ01000029">
    <property type="protein sequence ID" value="SFN72697.1"/>
    <property type="molecule type" value="Genomic_DNA"/>
</dbReference>
<accession>A0A1I5BDG0</accession>
<evidence type="ECO:0000313" key="4">
    <source>
        <dbReference type="Proteomes" id="UP000199149"/>
    </source>
</evidence>
<protein>
    <submittedName>
        <fullName evidence="3">Uncharacterized protein</fullName>
    </submittedName>
</protein>
<evidence type="ECO:0000313" key="3">
    <source>
        <dbReference type="EMBL" id="SFN72697.1"/>
    </source>
</evidence>
<evidence type="ECO:0000256" key="2">
    <source>
        <dbReference type="SAM" id="Phobius"/>
    </source>
</evidence>
<evidence type="ECO:0000256" key="1">
    <source>
        <dbReference type="SAM" id="Coils"/>
    </source>
</evidence>
<sequence length="158" mass="18584">MTSQQLMKLVLEESEIISDKIKRLEQLSAQIEQANRNHLEQLKRADIKVDNSGVNRSVAELERVAEKAVKSIQTTQKGFNWMLYCASFCLISLFALVLIYKKGIETKIDIKEEYRKELSEKGQYNTLKDAEFYNKFWLWVDKNPNDSKELFREVNKMK</sequence>
<dbReference type="AlphaFoldDB" id="A0A1I5BDG0"/>
<keyword evidence="2" id="KW-0472">Membrane</keyword>
<proteinExistence type="predicted"/>
<organism evidence="3 4">
    <name type="scientific">Algoriella xinjiangensis</name>
    <dbReference type="NCBI Taxonomy" id="684065"/>
    <lineage>
        <taxon>Bacteria</taxon>
        <taxon>Pseudomonadati</taxon>
        <taxon>Bacteroidota</taxon>
        <taxon>Flavobacteriia</taxon>
        <taxon>Flavobacteriales</taxon>
        <taxon>Weeksellaceae</taxon>
        <taxon>Algoriella</taxon>
    </lineage>
</organism>
<feature type="coiled-coil region" evidence="1">
    <location>
        <begin position="17"/>
        <end position="44"/>
    </location>
</feature>
<keyword evidence="2" id="KW-0812">Transmembrane</keyword>
<keyword evidence="1" id="KW-0175">Coiled coil</keyword>